<feature type="compositionally biased region" description="Basic residues" evidence="1">
    <location>
        <begin position="94"/>
        <end position="105"/>
    </location>
</feature>
<feature type="non-terminal residue" evidence="2">
    <location>
        <position position="135"/>
    </location>
</feature>
<reference evidence="2" key="1">
    <citation type="submission" date="2013-08" db="EMBL/GenBank/DDBJ databases">
        <authorList>
            <person name="Mendez C."/>
            <person name="Richter M."/>
            <person name="Ferrer M."/>
            <person name="Sanchez J."/>
        </authorList>
    </citation>
    <scope>NUCLEOTIDE SEQUENCE</scope>
</reference>
<evidence type="ECO:0000313" key="2">
    <source>
        <dbReference type="EMBL" id="EQD42255.1"/>
    </source>
</evidence>
<feature type="compositionally biased region" description="Low complexity" evidence="1">
    <location>
        <begin position="109"/>
        <end position="120"/>
    </location>
</feature>
<proteinExistence type="predicted"/>
<evidence type="ECO:0000256" key="1">
    <source>
        <dbReference type="SAM" id="MobiDB-lite"/>
    </source>
</evidence>
<accession>T1AJS6</accession>
<protein>
    <submittedName>
        <fullName evidence="2">Uncharacterized protein</fullName>
    </submittedName>
</protein>
<sequence length="135" mass="14372">MSRCKCSLSGLTGAWAVRTVPVHHHPLADAITPAQRDEFLANIRTLIGRSVEAMPDHARFVAEHCKAAVPAWSGGGRVGDDRGPLPRAVRSVVRRAAHQHRRRRPIAPPAAAGSIAASSGTLTRVPRPSPHGAHT</sequence>
<reference evidence="2" key="2">
    <citation type="journal article" date="2014" name="ISME J.">
        <title>Microbial stratification in low pH oxic and suboxic macroscopic growths along an acid mine drainage.</title>
        <authorList>
            <person name="Mendez-Garcia C."/>
            <person name="Mesa V."/>
            <person name="Sprenger R.R."/>
            <person name="Richter M."/>
            <person name="Diez M.S."/>
            <person name="Solano J."/>
            <person name="Bargiela R."/>
            <person name="Golyshina O.V."/>
            <person name="Manteca A."/>
            <person name="Ramos J.L."/>
            <person name="Gallego J.R."/>
            <person name="Llorente I."/>
            <person name="Martins Dos Santos V.A."/>
            <person name="Jensen O.N."/>
            <person name="Pelaez A.I."/>
            <person name="Sanchez J."/>
            <person name="Ferrer M."/>
        </authorList>
    </citation>
    <scope>NUCLEOTIDE SEQUENCE</scope>
</reference>
<gene>
    <name evidence="2" type="ORF">B1B_14137</name>
</gene>
<name>T1AJS6_9ZZZZ</name>
<organism evidence="2">
    <name type="scientific">mine drainage metagenome</name>
    <dbReference type="NCBI Taxonomy" id="410659"/>
    <lineage>
        <taxon>unclassified sequences</taxon>
        <taxon>metagenomes</taxon>
        <taxon>ecological metagenomes</taxon>
    </lineage>
</organism>
<comment type="caution">
    <text evidence="2">The sequence shown here is derived from an EMBL/GenBank/DDBJ whole genome shotgun (WGS) entry which is preliminary data.</text>
</comment>
<dbReference type="EMBL" id="AUZY01009336">
    <property type="protein sequence ID" value="EQD42255.1"/>
    <property type="molecule type" value="Genomic_DNA"/>
</dbReference>
<dbReference type="AlphaFoldDB" id="T1AJS6"/>
<feature type="region of interest" description="Disordered" evidence="1">
    <location>
        <begin position="94"/>
        <end position="135"/>
    </location>
</feature>